<dbReference type="InterPro" id="IPR011659">
    <property type="entry name" value="WD40"/>
</dbReference>
<reference evidence="5 6" key="1">
    <citation type="submission" date="2018-01" db="EMBL/GenBank/DDBJ databases">
        <title>Draft genome sequence of Jiangella sp. GTF31.</title>
        <authorList>
            <person name="Sahin N."/>
            <person name="Ay H."/>
            <person name="Saygin H."/>
        </authorList>
    </citation>
    <scope>NUCLEOTIDE SEQUENCE [LARGE SCALE GENOMIC DNA]</scope>
    <source>
        <strain evidence="5 6">GTF31</strain>
    </source>
</reference>
<protein>
    <submittedName>
        <fullName evidence="5">S9 family peptidase</fullName>
    </submittedName>
</protein>
<dbReference type="InterPro" id="IPR001375">
    <property type="entry name" value="Peptidase_S9_cat"/>
</dbReference>
<dbReference type="GO" id="GO:0006508">
    <property type="term" value="P:proteolysis"/>
    <property type="evidence" value="ECO:0007669"/>
    <property type="project" value="InterPro"/>
</dbReference>
<feature type="domain" description="Peptidase S9 prolyl oligopeptidase catalytic" evidence="4">
    <location>
        <begin position="456"/>
        <end position="655"/>
    </location>
</feature>
<dbReference type="Pfam" id="PF07676">
    <property type="entry name" value="PD40"/>
    <property type="match status" value="1"/>
</dbReference>
<dbReference type="Proteomes" id="UP000248764">
    <property type="component" value="Unassembled WGS sequence"/>
</dbReference>
<dbReference type="EMBL" id="POTW01000013">
    <property type="protein sequence ID" value="PZF84710.1"/>
    <property type="molecule type" value="Genomic_DNA"/>
</dbReference>
<organism evidence="5 6">
    <name type="scientific">Jiangella anatolica</name>
    <dbReference type="NCBI Taxonomy" id="2670374"/>
    <lineage>
        <taxon>Bacteria</taxon>
        <taxon>Bacillati</taxon>
        <taxon>Actinomycetota</taxon>
        <taxon>Actinomycetes</taxon>
        <taxon>Jiangellales</taxon>
        <taxon>Jiangellaceae</taxon>
        <taxon>Jiangella</taxon>
    </lineage>
</organism>
<dbReference type="SUPFAM" id="SSF53474">
    <property type="entry name" value="alpha/beta-Hydrolases"/>
    <property type="match status" value="1"/>
</dbReference>
<evidence type="ECO:0000313" key="6">
    <source>
        <dbReference type="Proteomes" id="UP000248764"/>
    </source>
</evidence>
<evidence type="ECO:0000256" key="2">
    <source>
        <dbReference type="ARBA" id="ARBA00022825"/>
    </source>
</evidence>
<dbReference type="Gene3D" id="2.120.10.30">
    <property type="entry name" value="TolB, C-terminal domain"/>
    <property type="match status" value="2"/>
</dbReference>
<gene>
    <name evidence="5" type="ORF">C1I92_07535</name>
</gene>
<name>A0A2W2BHE5_9ACTN</name>
<evidence type="ECO:0000259" key="4">
    <source>
        <dbReference type="Pfam" id="PF00326"/>
    </source>
</evidence>
<dbReference type="Pfam" id="PF00326">
    <property type="entry name" value="Peptidase_S9"/>
    <property type="match status" value="1"/>
</dbReference>
<dbReference type="SUPFAM" id="SSF82171">
    <property type="entry name" value="DPP6 N-terminal domain-like"/>
    <property type="match status" value="1"/>
</dbReference>
<keyword evidence="6" id="KW-1185">Reference proteome</keyword>
<dbReference type="Gene3D" id="3.40.50.1820">
    <property type="entry name" value="alpha/beta hydrolase"/>
    <property type="match status" value="1"/>
</dbReference>
<comment type="caution">
    <text evidence="5">The sequence shown here is derived from an EMBL/GenBank/DDBJ whole genome shotgun (WGS) entry which is preliminary data.</text>
</comment>
<keyword evidence="2" id="KW-0645">Protease</keyword>
<dbReference type="PANTHER" id="PTHR42776">
    <property type="entry name" value="SERINE PEPTIDASE S9 FAMILY MEMBER"/>
    <property type="match status" value="1"/>
</dbReference>
<keyword evidence="2" id="KW-0720">Serine protease</keyword>
<dbReference type="PANTHER" id="PTHR42776:SF27">
    <property type="entry name" value="DIPEPTIDYL PEPTIDASE FAMILY MEMBER 6"/>
    <property type="match status" value="1"/>
</dbReference>
<feature type="region of interest" description="Disordered" evidence="3">
    <location>
        <begin position="153"/>
        <end position="173"/>
    </location>
</feature>
<dbReference type="InterPro" id="IPR029058">
    <property type="entry name" value="AB_hydrolase_fold"/>
</dbReference>
<evidence type="ECO:0000313" key="5">
    <source>
        <dbReference type="EMBL" id="PZF84710.1"/>
    </source>
</evidence>
<dbReference type="GO" id="GO:0004252">
    <property type="term" value="F:serine-type endopeptidase activity"/>
    <property type="evidence" value="ECO:0007669"/>
    <property type="project" value="TreeGrafter"/>
</dbReference>
<evidence type="ECO:0000256" key="3">
    <source>
        <dbReference type="SAM" id="MobiDB-lite"/>
    </source>
</evidence>
<accession>A0A2W2BHE5</accession>
<evidence type="ECO:0000256" key="1">
    <source>
        <dbReference type="ARBA" id="ARBA00022801"/>
    </source>
</evidence>
<dbReference type="RefSeq" id="WP_111254050.1">
    <property type="nucleotide sequence ID" value="NZ_POTW01000013.1"/>
</dbReference>
<dbReference type="InterPro" id="IPR011042">
    <property type="entry name" value="6-blade_b-propeller_TolB-like"/>
</dbReference>
<sequence length="662" mass="69392">MDRDIRDSDAYRGVEDFYRRWLEPGFGRVTGVADPSLRPDGRAVAVTGTILEKLEGLGSTRIAVADGDGLRVLTGGPGNDRCPRWSPDGSTLAFLSDRADEGVFGLYLLRDGLGEAIAAPRVDGTVEYCAWSPDGERILLGVAGLGADLAGGQGSGTNSGRSDDGPGWLPAVEGGEESAWRSAWVYDVAAGTVRRVSPDGLNVWEAAWLGPDRVVAVASEGDPGEGAWYTAALVAVDVTSGGAEAVYKPQSQLGWPAGSPGGRRIAVVEALSSDRWIVAGDLRLVDPASGVVVAADTGGVDVTGLQWLDDRRLGYVGVRGLDTVAGVYDVSTGTCAELLATDASSGARYPDAAFAPDGTAALLLERYDRPPAVTLVAPGGATTELVALTDPGARWLASVAGTAAPVSWTAPDGLRIEGVLCRPAGDGPFPLVVLVHGGPVSAYRNRWRMGHDYTPLLVSRGFAVLHPNPRGSSGRGQEFAGAVYGDMGGADTHDILSGIDDLVARGIADPARLGVTGGSYGGFMSCWLVTQDRRFAAAVPVAPVTDWYSQHLTSNIGHFDALFLDDDPYAAGGRYHGRSPVMHARAVRTPTLLVAGARDRCTPPTQAAEFHTALRDHGVETELVVYPEEGHGVRRLPARIDVATRMLGWFERHLSVQSGGTA</sequence>
<dbReference type="AlphaFoldDB" id="A0A2W2BHE5"/>
<keyword evidence="1" id="KW-0378">Hydrolase</keyword>
<proteinExistence type="predicted"/>